<name>A0A8J3DHG7_9HYPH</name>
<keyword evidence="1" id="KW-1133">Transmembrane helix</keyword>
<reference evidence="2" key="1">
    <citation type="journal article" date="2014" name="Int. J. Syst. Evol. Microbiol.">
        <title>Complete genome sequence of Corynebacterium casei LMG S-19264T (=DSM 44701T), isolated from a smear-ripened cheese.</title>
        <authorList>
            <consortium name="US DOE Joint Genome Institute (JGI-PGF)"/>
            <person name="Walter F."/>
            <person name="Albersmeier A."/>
            <person name="Kalinowski J."/>
            <person name="Ruckert C."/>
        </authorList>
    </citation>
    <scope>NUCLEOTIDE SEQUENCE</scope>
    <source>
        <strain evidence="2">KCTC 42097</strain>
    </source>
</reference>
<proteinExistence type="predicted"/>
<organism evidence="2 3">
    <name type="scientific">Limoniibacter endophyticus</name>
    <dbReference type="NCBI Taxonomy" id="1565040"/>
    <lineage>
        <taxon>Bacteria</taxon>
        <taxon>Pseudomonadati</taxon>
        <taxon>Pseudomonadota</taxon>
        <taxon>Alphaproteobacteria</taxon>
        <taxon>Hyphomicrobiales</taxon>
        <taxon>Bartonellaceae</taxon>
        <taxon>Limoniibacter</taxon>
    </lineage>
</organism>
<gene>
    <name evidence="2" type="ORF">GCM10010136_12840</name>
</gene>
<keyword evidence="3" id="KW-1185">Reference proteome</keyword>
<evidence type="ECO:0000313" key="2">
    <source>
        <dbReference type="EMBL" id="GHC68082.1"/>
    </source>
</evidence>
<protein>
    <submittedName>
        <fullName evidence="2">Uncharacterized protein</fullName>
    </submittedName>
</protein>
<keyword evidence="1" id="KW-0812">Transmembrane</keyword>
<dbReference type="Proteomes" id="UP000641137">
    <property type="component" value="Unassembled WGS sequence"/>
</dbReference>
<accession>A0A8J3DHG7</accession>
<feature type="transmembrane region" description="Helical" evidence="1">
    <location>
        <begin position="149"/>
        <end position="167"/>
    </location>
</feature>
<comment type="caution">
    <text evidence="2">The sequence shown here is derived from an EMBL/GenBank/DDBJ whole genome shotgun (WGS) entry which is preliminary data.</text>
</comment>
<reference evidence="2" key="2">
    <citation type="submission" date="2020-09" db="EMBL/GenBank/DDBJ databases">
        <authorList>
            <person name="Sun Q."/>
            <person name="Kim S."/>
        </authorList>
    </citation>
    <scope>NUCLEOTIDE SEQUENCE</scope>
    <source>
        <strain evidence="2">KCTC 42097</strain>
    </source>
</reference>
<evidence type="ECO:0000256" key="1">
    <source>
        <dbReference type="SAM" id="Phobius"/>
    </source>
</evidence>
<dbReference type="EMBL" id="BMZO01000003">
    <property type="protein sequence ID" value="GHC68082.1"/>
    <property type="molecule type" value="Genomic_DNA"/>
</dbReference>
<sequence length="176" mass="20072">MWSFESPKEQHFTTSGQSREFIPKMSLLFEREWPNSFDLRSLEPGITLVENLAVSGSSYFLDDLRNPDLPDFDNVTLTEYHADDIYLHYTGNKAGWVVLPIRADSNWRGTIDGENVSVERFLDLFPALQVSGSAHIRLYYDDAGVLRSFVRLPLIGLCVLLAVLFIGRRLEQKVTS</sequence>
<evidence type="ECO:0000313" key="3">
    <source>
        <dbReference type="Proteomes" id="UP000641137"/>
    </source>
</evidence>
<keyword evidence="1" id="KW-0472">Membrane</keyword>
<dbReference type="AlphaFoldDB" id="A0A8J3DHG7"/>